<comment type="cofactor">
    <cofactor evidence="1">
        <name>Zn(2+)</name>
        <dbReference type="ChEBI" id="CHEBI:29105"/>
    </cofactor>
</comment>
<dbReference type="AlphaFoldDB" id="A0A0D8XJF0"/>
<evidence type="ECO:0000313" key="13">
    <source>
        <dbReference type="EMBL" id="KJH44673.1"/>
    </source>
</evidence>
<name>A0A0D8XJF0_DICVI</name>
<evidence type="ECO:0000259" key="12">
    <source>
        <dbReference type="Pfam" id="PF02244"/>
    </source>
</evidence>
<keyword evidence="14" id="KW-1185">Reference proteome</keyword>
<evidence type="ECO:0000256" key="6">
    <source>
        <dbReference type="ARBA" id="ARBA00022729"/>
    </source>
</evidence>
<dbReference type="GO" id="GO:0004180">
    <property type="term" value="F:carboxypeptidase activity"/>
    <property type="evidence" value="ECO:0007669"/>
    <property type="project" value="UniProtKB-KW"/>
</dbReference>
<evidence type="ECO:0000256" key="5">
    <source>
        <dbReference type="ARBA" id="ARBA00022723"/>
    </source>
</evidence>
<evidence type="ECO:0000256" key="10">
    <source>
        <dbReference type="ARBA" id="ARBA00023157"/>
    </source>
</evidence>
<keyword evidence="4" id="KW-0645">Protease</keyword>
<gene>
    <name evidence="13" type="ORF">DICVIV_09320</name>
</gene>
<dbReference type="GO" id="GO:0046872">
    <property type="term" value="F:metal ion binding"/>
    <property type="evidence" value="ECO:0007669"/>
    <property type="project" value="UniProtKB-KW"/>
</dbReference>
<dbReference type="Proteomes" id="UP000053766">
    <property type="component" value="Unassembled WGS sequence"/>
</dbReference>
<keyword evidence="6" id="KW-0732">Signal</keyword>
<reference evidence="13 14" key="1">
    <citation type="submission" date="2013-11" db="EMBL/GenBank/DDBJ databases">
        <title>Draft genome of the bovine lungworm Dictyocaulus viviparus.</title>
        <authorList>
            <person name="Mitreva M."/>
        </authorList>
    </citation>
    <scope>NUCLEOTIDE SEQUENCE [LARGE SCALE GENOMIC DNA]</scope>
    <source>
        <strain evidence="13 14">HannoverDv2000</strain>
    </source>
</reference>
<dbReference type="SUPFAM" id="SSF54897">
    <property type="entry name" value="Protease propeptides/inhibitors"/>
    <property type="match status" value="1"/>
</dbReference>
<reference evidence="14" key="2">
    <citation type="journal article" date="2016" name="Sci. Rep.">
        <title>Dictyocaulus viviparus genome, variome and transcriptome elucidate lungworm biology and support future intervention.</title>
        <authorList>
            <person name="McNulty S.N."/>
            <person name="Strube C."/>
            <person name="Rosa B.A."/>
            <person name="Martin J.C."/>
            <person name="Tyagi R."/>
            <person name="Choi Y.J."/>
            <person name="Wang Q."/>
            <person name="Hallsworth Pepin K."/>
            <person name="Zhang X."/>
            <person name="Ozersky P."/>
            <person name="Wilson R.K."/>
            <person name="Sternberg P.W."/>
            <person name="Gasser R.B."/>
            <person name="Mitreva M."/>
        </authorList>
    </citation>
    <scope>NUCLEOTIDE SEQUENCE [LARGE SCALE GENOMIC DNA]</scope>
    <source>
        <strain evidence="14">HannoverDv2000</strain>
    </source>
</reference>
<protein>
    <recommendedName>
        <fullName evidence="11">Zinc carboxypeptidase A 1</fullName>
    </recommendedName>
</protein>
<dbReference type="OrthoDB" id="5779898at2759"/>
<evidence type="ECO:0000256" key="11">
    <source>
        <dbReference type="ARBA" id="ARBA00069039"/>
    </source>
</evidence>
<dbReference type="FunFam" id="3.30.70.340:FF:000002">
    <property type="entry name" value="Carboxypeptidase A"/>
    <property type="match status" value="1"/>
</dbReference>
<evidence type="ECO:0000256" key="4">
    <source>
        <dbReference type="ARBA" id="ARBA00022670"/>
    </source>
</evidence>
<organism evidence="13 14">
    <name type="scientific">Dictyocaulus viviparus</name>
    <name type="common">Bovine lungworm</name>
    <dbReference type="NCBI Taxonomy" id="29172"/>
    <lineage>
        <taxon>Eukaryota</taxon>
        <taxon>Metazoa</taxon>
        <taxon>Ecdysozoa</taxon>
        <taxon>Nematoda</taxon>
        <taxon>Chromadorea</taxon>
        <taxon>Rhabditida</taxon>
        <taxon>Rhabditina</taxon>
        <taxon>Rhabditomorpha</taxon>
        <taxon>Strongyloidea</taxon>
        <taxon>Metastrongylidae</taxon>
        <taxon>Dictyocaulus</taxon>
    </lineage>
</organism>
<accession>A0A0D8XJF0</accession>
<dbReference type="Pfam" id="PF02244">
    <property type="entry name" value="Propep_M14"/>
    <property type="match status" value="1"/>
</dbReference>
<keyword evidence="7" id="KW-0378">Hydrolase</keyword>
<evidence type="ECO:0000256" key="3">
    <source>
        <dbReference type="ARBA" id="ARBA00022645"/>
    </source>
</evidence>
<keyword evidence="5" id="KW-0479">Metal-binding</keyword>
<sequence length="250" mass="29076">MPFALNEFFTFIDSFGDVVVEQPRWCFNLHIANVIIIFAPICTIQTTYSPPPYGKRSLLPFKRMLTCIVYIYLFFRDVSADIHVNDDGPFKVFRIVPTNEHQLKRIINLFESAKSEEVDFWHAPSVVNSTVDVMVSPSFKEKFVNFLNQHRYPFNVAIEDLNKNNMKSDIKRKLNLSVMKCKGYVDKIKILLIEKEGAIEMNTKGLHDHDFVRLHDTSGSFVSKLKHWPVENTNQEKKKKKGNFRLSLPC</sequence>
<evidence type="ECO:0000256" key="7">
    <source>
        <dbReference type="ARBA" id="ARBA00022801"/>
    </source>
</evidence>
<feature type="domain" description="Carboxypeptidase activation peptide" evidence="12">
    <location>
        <begin position="93"/>
        <end position="163"/>
    </location>
</feature>
<dbReference type="Gene3D" id="3.30.70.340">
    <property type="entry name" value="Metallocarboxypeptidase-like"/>
    <property type="match status" value="1"/>
</dbReference>
<evidence type="ECO:0000256" key="9">
    <source>
        <dbReference type="ARBA" id="ARBA00023049"/>
    </source>
</evidence>
<proteinExistence type="inferred from homology"/>
<evidence type="ECO:0000256" key="1">
    <source>
        <dbReference type="ARBA" id="ARBA00001947"/>
    </source>
</evidence>
<dbReference type="GO" id="GO:0006508">
    <property type="term" value="P:proteolysis"/>
    <property type="evidence" value="ECO:0007669"/>
    <property type="project" value="UniProtKB-KW"/>
</dbReference>
<keyword evidence="9" id="KW-0482">Metalloprotease</keyword>
<keyword evidence="8" id="KW-0862">Zinc</keyword>
<evidence type="ECO:0000313" key="14">
    <source>
        <dbReference type="Proteomes" id="UP000053766"/>
    </source>
</evidence>
<dbReference type="EMBL" id="KN716457">
    <property type="protein sequence ID" value="KJH44673.1"/>
    <property type="molecule type" value="Genomic_DNA"/>
</dbReference>
<dbReference type="InterPro" id="IPR003146">
    <property type="entry name" value="M14A_act_pep"/>
</dbReference>
<dbReference type="GO" id="GO:0008237">
    <property type="term" value="F:metallopeptidase activity"/>
    <property type="evidence" value="ECO:0007669"/>
    <property type="project" value="UniProtKB-KW"/>
</dbReference>
<dbReference type="STRING" id="29172.A0A0D8XJF0"/>
<keyword evidence="10" id="KW-1015">Disulfide bond</keyword>
<keyword evidence="3 13" id="KW-0121">Carboxypeptidase</keyword>
<evidence type="ECO:0000256" key="8">
    <source>
        <dbReference type="ARBA" id="ARBA00022833"/>
    </source>
</evidence>
<evidence type="ECO:0000256" key="2">
    <source>
        <dbReference type="ARBA" id="ARBA00005988"/>
    </source>
</evidence>
<comment type="similarity">
    <text evidence="2">Belongs to the peptidase M14 family.</text>
</comment>
<dbReference type="InterPro" id="IPR036990">
    <property type="entry name" value="M14A-like_propep"/>
</dbReference>